<keyword evidence="3" id="KW-1185">Reference proteome</keyword>
<evidence type="ECO:0000313" key="3">
    <source>
        <dbReference type="Proteomes" id="UP000276834"/>
    </source>
</evidence>
<feature type="region of interest" description="Disordered" evidence="1">
    <location>
        <begin position="33"/>
        <end position="86"/>
    </location>
</feature>
<proteinExistence type="predicted"/>
<protein>
    <submittedName>
        <fullName evidence="2">Uncharacterized protein</fullName>
    </submittedName>
</protein>
<evidence type="ECO:0000313" key="2">
    <source>
        <dbReference type="EMBL" id="RLV88912.1"/>
    </source>
</evidence>
<comment type="caution">
    <text evidence="2">The sequence shown here is derived from an EMBL/GenBank/DDBJ whole genome shotgun (WGS) entry which is preliminary data.</text>
</comment>
<organism evidence="2 3">
    <name type="scientific">Chloebia gouldiae</name>
    <name type="common">Gouldian finch</name>
    <name type="synonym">Erythrura gouldiae</name>
    <dbReference type="NCBI Taxonomy" id="44316"/>
    <lineage>
        <taxon>Eukaryota</taxon>
        <taxon>Metazoa</taxon>
        <taxon>Chordata</taxon>
        <taxon>Craniata</taxon>
        <taxon>Vertebrata</taxon>
        <taxon>Euteleostomi</taxon>
        <taxon>Archelosauria</taxon>
        <taxon>Archosauria</taxon>
        <taxon>Dinosauria</taxon>
        <taxon>Saurischia</taxon>
        <taxon>Theropoda</taxon>
        <taxon>Coelurosauria</taxon>
        <taxon>Aves</taxon>
        <taxon>Neognathae</taxon>
        <taxon>Neoaves</taxon>
        <taxon>Telluraves</taxon>
        <taxon>Australaves</taxon>
        <taxon>Passeriformes</taxon>
        <taxon>Passeroidea</taxon>
        <taxon>Passeridae</taxon>
        <taxon>Chloebia</taxon>
    </lineage>
</organism>
<evidence type="ECO:0000256" key="1">
    <source>
        <dbReference type="SAM" id="MobiDB-lite"/>
    </source>
</evidence>
<dbReference type="Proteomes" id="UP000276834">
    <property type="component" value="Unassembled WGS sequence"/>
</dbReference>
<name>A0A3L8RXF9_CHLGU</name>
<reference evidence="2 3" key="1">
    <citation type="journal article" date="2018" name="Proc. R. Soc. B">
        <title>A non-coding region near Follistatin controls head colour polymorphism in the Gouldian finch.</title>
        <authorList>
            <person name="Toomey M.B."/>
            <person name="Marques C.I."/>
            <person name="Andrade P."/>
            <person name="Araujo P.M."/>
            <person name="Sabatino S."/>
            <person name="Gazda M.A."/>
            <person name="Afonso S."/>
            <person name="Lopes R.J."/>
            <person name="Corbo J.C."/>
            <person name="Carneiro M."/>
        </authorList>
    </citation>
    <scope>NUCLEOTIDE SEQUENCE [LARGE SCALE GENOMIC DNA]</scope>
    <source>
        <strain evidence="2">Red01</strain>
        <tissue evidence="2">Muscle</tissue>
    </source>
</reference>
<gene>
    <name evidence="2" type="ORF">DV515_00015197</name>
</gene>
<dbReference type="EMBL" id="QUSF01000165">
    <property type="protein sequence ID" value="RLV88912.1"/>
    <property type="molecule type" value="Genomic_DNA"/>
</dbReference>
<sequence length="129" mass="14395">MPQSRELLRCQGMQRSSSMARTSQLHVRHLFSSHRRQHLRLPQTAPVPPAAGEGRRDWVRGATAGLKGSGQTGKCHKKCPSPAEPRPCRPSSAPACSPCSPCSPCACRSARRGTRKRRRRCPFWKMLPR</sequence>
<dbReference type="AlphaFoldDB" id="A0A3L8RXF9"/>
<accession>A0A3L8RXF9</accession>